<dbReference type="PANTHER" id="PTHR42879">
    <property type="entry name" value="3-OXOACYL-(ACYL-CARRIER-PROTEIN) REDUCTASE"/>
    <property type="match status" value="1"/>
</dbReference>
<dbReference type="InterPro" id="IPR036291">
    <property type="entry name" value="NAD(P)-bd_dom_sf"/>
</dbReference>
<dbReference type="RefSeq" id="WP_110376710.1">
    <property type="nucleotide sequence ID" value="NZ_JAHBRY010000003.1"/>
</dbReference>
<comment type="similarity">
    <text evidence="1">Belongs to the short-chain dehydrogenases/reductases (SDR) family.</text>
</comment>
<proteinExistence type="inferred from homology"/>
<dbReference type="Gene3D" id="3.40.50.720">
    <property type="entry name" value="NAD(P)-binding Rossmann-like Domain"/>
    <property type="match status" value="1"/>
</dbReference>
<dbReference type="AlphaFoldDB" id="A0A2V3TZQ2"/>
<evidence type="ECO:0000313" key="2">
    <source>
        <dbReference type="EMBL" id="PXW55106.1"/>
    </source>
</evidence>
<evidence type="ECO:0000313" key="3">
    <source>
        <dbReference type="Proteomes" id="UP000248021"/>
    </source>
</evidence>
<comment type="caution">
    <text evidence="2">The sequence shown here is derived from an EMBL/GenBank/DDBJ whole genome shotgun (WGS) entry which is preliminary data.</text>
</comment>
<accession>A0A2V3TZQ2</accession>
<name>A0A2V3TZQ2_9HYPH</name>
<dbReference type="Pfam" id="PF13561">
    <property type="entry name" value="adh_short_C2"/>
    <property type="match status" value="1"/>
</dbReference>
<evidence type="ECO:0000256" key="1">
    <source>
        <dbReference type="ARBA" id="ARBA00006484"/>
    </source>
</evidence>
<dbReference type="CDD" id="cd05233">
    <property type="entry name" value="SDR_c"/>
    <property type="match status" value="1"/>
</dbReference>
<dbReference type="OrthoDB" id="9793325at2"/>
<dbReference type="InterPro" id="IPR050259">
    <property type="entry name" value="SDR"/>
</dbReference>
<dbReference type="PRINTS" id="PR00081">
    <property type="entry name" value="GDHRDH"/>
</dbReference>
<dbReference type="SUPFAM" id="SSF51735">
    <property type="entry name" value="NAD(P)-binding Rossmann-fold domains"/>
    <property type="match status" value="1"/>
</dbReference>
<dbReference type="FunFam" id="3.40.50.720:FF:000084">
    <property type="entry name" value="Short-chain dehydrogenase reductase"/>
    <property type="match status" value="1"/>
</dbReference>
<dbReference type="InterPro" id="IPR002347">
    <property type="entry name" value="SDR_fam"/>
</dbReference>
<sequence>MTLSVHPAPVGASFAADLAGRRVFVTGASRGIAAAIARGFAGCGARVALNYSADADLHAGFAEAAAALSDDISRIGPPAVLLEADLTQPDAASRLAADVVAAWGGVDIVVLSASIQIHKDFLAQTPADIALQIQINLMSNIAILQGVIPVMRRERWGRIITIGSVQETAPSGEMPIYAMTKGAQENLVRNLALQNAPHGITVNNIAPGLVQTDRNAFRRRDPSSWEAIAAAANPMGRAGQPEDIVGAALFLASDAASFVTGTTIQVTGGAHIPWRAATARGIPMPTP</sequence>
<organism evidence="2 3">
    <name type="scientific">Chelatococcus asaccharovorans</name>
    <dbReference type="NCBI Taxonomy" id="28210"/>
    <lineage>
        <taxon>Bacteria</taxon>
        <taxon>Pseudomonadati</taxon>
        <taxon>Pseudomonadota</taxon>
        <taxon>Alphaproteobacteria</taxon>
        <taxon>Hyphomicrobiales</taxon>
        <taxon>Chelatococcaceae</taxon>
        <taxon>Chelatococcus</taxon>
    </lineage>
</organism>
<reference evidence="2 3" key="1">
    <citation type="submission" date="2018-05" db="EMBL/GenBank/DDBJ databases">
        <title>Genomic Encyclopedia of Type Strains, Phase IV (KMG-IV): sequencing the most valuable type-strain genomes for metagenomic binning, comparative biology and taxonomic classification.</title>
        <authorList>
            <person name="Goeker M."/>
        </authorList>
    </citation>
    <scope>NUCLEOTIDE SEQUENCE [LARGE SCALE GENOMIC DNA]</scope>
    <source>
        <strain evidence="2 3">DSM 6462</strain>
    </source>
</reference>
<gene>
    <name evidence="2" type="ORF">C7450_11043</name>
</gene>
<dbReference type="Proteomes" id="UP000248021">
    <property type="component" value="Unassembled WGS sequence"/>
</dbReference>
<keyword evidence="3" id="KW-1185">Reference proteome</keyword>
<protein>
    <submittedName>
        <fullName evidence="2">NAD(P)-dependent dehydrogenase (Short-subunit alcohol dehydrogenase family)</fullName>
    </submittedName>
</protein>
<dbReference type="EMBL" id="QJJK01000010">
    <property type="protein sequence ID" value="PXW55106.1"/>
    <property type="molecule type" value="Genomic_DNA"/>
</dbReference>